<feature type="transmembrane region" description="Helical" evidence="1">
    <location>
        <begin position="12"/>
        <end position="31"/>
    </location>
</feature>
<dbReference type="GO" id="GO:0071555">
    <property type="term" value="P:cell wall organization"/>
    <property type="evidence" value="ECO:0007669"/>
    <property type="project" value="TreeGrafter"/>
</dbReference>
<feature type="domain" description="Penicillin binding protein A dimerisation" evidence="3">
    <location>
        <begin position="55"/>
        <end position="115"/>
    </location>
</feature>
<dbReference type="Gene3D" id="3.40.710.10">
    <property type="entry name" value="DD-peptidase/beta-lactamase superfamily"/>
    <property type="match status" value="1"/>
</dbReference>
<dbReference type="SUPFAM" id="SSF56601">
    <property type="entry name" value="beta-lactamase/transpeptidase-like"/>
    <property type="match status" value="1"/>
</dbReference>
<dbReference type="Gene3D" id="3.90.1310.10">
    <property type="entry name" value="Penicillin-binding protein 2a (Domain 2)"/>
    <property type="match status" value="1"/>
</dbReference>
<dbReference type="InterPro" id="IPR050515">
    <property type="entry name" value="Beta-lactam/transpept"/>
</dbReference>
<dbReference type="PANTHER" id="PTHR30627:SF24">
    <property type="entry name" value="PENICILLIN-BINDING PROTEIN 4B"/>
    <property type="match status" value="1"/>
</dbReference>
<protein>
    <submittedName>
        <fullName evidence="4">Penicillin-binding protein A</fullName>
    </submittedName>
</protein>
<evidence type="ECO:0000256" key="1">
    <source>
        <dbReference type="SAM" id="Phobius"/>
    </source>
</evidence>
<evidence type="ECO:0000259" key="2">
    <source>
        <dbReference type="Pfam" id="PF00905"/>
    </source>
</evidence>
<dbReference type="SUPFAM" id="SSF56519">
    <property type="entry name" value="Penicillin binding protein dimerisation domain"/>
    <property type="match status" value="1"/>
</dbReference>
<keyword evidence="1" id="KW-0812">Transmembrane</keyword>
<dbReference type="EMBL" id="CYZX01000023">
    <property type="protein sequence ID" value="CUP02447.1"/>
    <property type="molecule type" value="Genomic_DNA"/>
</dbReference>
<accession>A0A174JXE5</accession>
<gene>
    <name evidence="4" type="primary">pbpA2</name>
    <name evidence="4" type="ORF">ERS852471_02824</name>
</gene>
<dbReference type="PANTHER" id="PTHR30627">
    <property type="entry name" value="PEPTIDOGLYCAN D,D-TRANSPEPTIDASE"/>
    <property type="match status" value="1"/>
</dbReference>
<dbReference type="InterPro" id="IPR054120">
    <property type="entry name" value="PBPA_dimer"/>
</dbReference>
<proteinExistence type="predicted"/>
<dbReference type="Proteomes" id="UP000095594">
    <property type="component" value="Unassembled WGS sequence"/>
</dbReference>
<dbReference type="RefSeq" id="WP_055267617.1">
    <property type="nucleotide sequence ID" value="NZ_CABIXQ010000023.1"/>
</dbReference>
<dbReference type="GO" id="GO:0008658">
    <property type="term" value="F:penicillin binding"/>
    <property type="evidence" value="ECO:0007669"/>
    <property type="project" value="InterPro"/>
</dbReference>
<dbReference type="InterPro" id="IPR001460">
    <property type="entry name" value="PCN-bd_Tpept"/>
</dbReference>
<dbReference type="OrthoDB" id="9766847at2"/>
<evidence type="ECO:0000259" key="3">
    <source>
        <dbReference type="Pfam" id="PF21922"/>
    </source>
</evidence>
<dbReference type="GO" id="GO:0008800">
    <property type="term" value="F:beta-lactamase activity"/>
    <property type="evidence" value="ECO:0007669"/>
    <property type="project" value="UniProtKB-EC"/>
</dbReference>
<evidence type="ECO:0000313" key="4">
    <source>
        <dbReference type="EMBL" id="CUP02447.1"/>
    </source>
</evidence>
<organism evidence="4 5">
    <name type="scientific">Clostridium disporicum</name>
    <dbReference type="NCBI Taxonomy" id="84024"/>
    <lineage>
        <taxon>Bacteria</taxon>
        <taxon>Bacillati</taxon>
        <taxon>Bacillota</taxon>
        <taxon>Clostridia</taxon>
        <taxon>Eubacteriales</taxon>
        <taxon>Clostridiaceae</taxon>
        <taxon>Clostridium</taxon>
    </lineage>
</organism>
<dbReference type="InterPro" id="IPR012338">
    <property type="entry name" value="Beta-lactam/transpept-like"/>
</dbReference>
<dbReference type="AlphaFoldDB" id="A0A174JXE5"/>
<keyword evidence="1" id="KW-1133">Transmembrane helix</keyword>
<dbReference type="GO" id="GO:0046677">
    <property type="term" value="P:response to antibiotic"/>
    <property type="evidence" value="ECO:0007669"/>
    <property type="project" value="UniProtKB-KW"/>
</dbReference>
<sequence>MNDLGKSVRHVMTIFLFCFIALISYIAYFQVFKGPNIANDSGNVRLWAKRNEILRGTIYDRNGTALATSERIDETSQQRNYLYGNLFVHPLGYIDQTYGLSGLEETYDGELSNYSTFRNGINDFLDTVHPRDFIRNLKEDKANTGSFNFKENFKTFIDDMNFGMLVGKSDTKEGNGIITTLDTTLQQVAYDALGDNKGAVVAINPKTGEILAMVSKPTFNPNDLDAEIDKANSGSADDTPLINRAIDGIYPPGSVFKTVTLSSALENIPGIAERQFDDEGKITFDDGTELNNFAYEVHGIIDLRRAYRVSSNVVFGTLAMELGNEKLKDTAESFGFNSVIRGEGFTATASQFPTLEDYEKGNMAQSGIGQGSVLSTPMQMALVTATVANDGVLMKPKLVNSIVDKNGNIVRNIASTEIRQAIPSDVAATVKDYMKYLVDNNIYRWPAFEGTNAGGKTGTADYNLPDGSEAVPHGWFIAAAPMDDPQIAVAVIVENGESGAGSAAVIASQVVRQAVLGY</sequence>
<reference evidence="4 5" key="1">
    <citation type="submission" date="2015-09" db="EMBL/GenBank/DDBJ databases">
        <authorList>
            <consortium name="Pathogen Informatics"/>
        </authorList>
    </citation>
    <scope>NUCLEOTIDE SEQUENCE [LARGE SCALE GENOMIC DNA]</scope>
    <source>
        <strain evidence="4 5">2789STDY5834856</strain>
    </source>
</reference>
<evidence type="ECO:0000313" key="5">
    <source>
        <dbReference type="Proteomes" id="UP000095594"/>
    </source>
</evidence>
<dbReference type="GO" id="GO:0005886">
    <property type="term" value="C:plasma membrane"/>
    <property type="evidence" value="ECO:0007669"/>
    <property type="project" value="TreeGrafter"/>
</dbReference>
<dbReference type="Pfam" id="PF21922">
    <property type="entry name" value="PBP_dimer_2"/>
    <property type="match status" value="1"/>
</dbReference>
<feature type="domain" description="Penicillin-binding protein transpeptidase" evidence="2">
    <location>
        <begin position="198"/>
        <end position="509"/>
    </location>
</feature>
<dbReference type="InterPro" id="IPR036138">
    <property type="entry name" value="PBP_dimer_sf"/>
</dbReference>
<keyword evidence="1" id="KW-0472">Membrane</keyword>
<name>A0A174JXE5_9CLOT</name>
<dbReference type="Pfam" id="PF00905">
    <property type="entry name" value="Transpeptidase"/>
    <property type="match status" value="1"/>
</dbReference>